<dbReference type="EMBL" id="CAMAPF010000980">
    <property type="protein sequence ID" value="CAH9134167.1"/>
    <property type="molecule type" value="Genomic_DNA"/>
</dbReference>
<proteinExistence type="predicted"/>
<dbReference type="AlphaFoldDB" id="A0AAV0FFD5"/>
<feature type="compositionally biased region" description="Basic and acidic residues" evidence="2">
    <location>
        <begin position="129"/>
        <end position="141"/>
    </location>
</feature>
<evidence type="ECO:0000256" key="2">
    <source>
        <dbReference type="SAM" id="MobiDB-lite"/>
    </source>
</evidence>
<keyword evidence="5" id="KW-1185">Reference proteome</keyword>
<feature type="region of interest" description="Disordered" evidence="2">
    <location>
        <begin position="129"/>
        <end position="151"/>
    </location>
</feature>
<evidence type="ECO:0000313" key="3">
    <source>
        <dbReference type="EMBL" id="CAH9079974.1"/>
    </source>
</evidence>
<evidence type="ECO:0000313" key="5">
    <source>
        <dbReference type="Proteomes" id="UP001152523"/>
    </source>
</evidence>
<dbReference type="PANTHER" id="PTHR35749:SF1">
    <property type="entry name" value="OSJNBA0084A10.10 PROTEIN"/>
    <property type="match status" value="1"/>
</dbReference>
<protein>
    <submittedName>
        <fullName evidence="4">Uncharacterized protein</fullName>
    </submittedName>
</protein>
<accession>A0AAV0FFD5</accession>
<name>A0AAV0FFD5_9ASTE</name>
<dbReference type="PANTHER" id="PTHR35749">
    <property type="entry name" value="OSJNBA0084A10.10 PROTEIN"/>
    <property type="match status" value="1"/>
</dbReference>
<evidence type="ECO:0000256" key="1">
    <source>
        <dbReference type="SAM" id="Coils"/>
    </source>
</evidence>
<feature type="coiled-coil region" evidence="1">
    <location>
        <begin position="30"/>
        <end position="79"/>
    </location>
</feature>
<reference evidence="4" key="1">
    <citation type="submission" date="2022-07" db="EMBL/GenBank/DDBJ databases">
        <authorList>
            <person name="Macas J."/>
            <person name="Novak P."/>
            <person name="Neumann P."/>
        </authorList>
    </citation>
    <scope>NUCLEOTIDE SEQUENCE</scope>
</reference>
<gene>
    <name evidence="4" type="ORF">CEPIT_LOCUS33504</name>
    <name evidence="3" type="ORF">CEPIT_LOCUS7119</name>
</gene>
<dbReference type="EMBL" id="CAMAPF010000034">
    <property type="protein sequence ID" value="CAH9079974.1"/>
    <property type="molecule type" value="Genomic_DNA"/>
</dbReference>
<sequence>MKRLIELGRKALFYARVLSGYEERRIRSYRLQLQQRLQQTEEKKAAIRRVPEQIILSEVRNMVKEMQALNKKLEETETQINEYFKPIEKEAEIIMDMQLEREATTMTDMMAEMHRQALLQQIEVEKKKATQNLEKSKHLQESESSTSQPER</sequence>
<evidence type="ECO:0000313" key="4">
    <source>
        <dbReference type="EMBL" id="CAH9134167.1"/>
    </source>
</evidence>
<dbReference type="Proteomes" id="UP001152523">
    <property type="component" value="Unassembled WGS sequence"/>
</dbReference>
<organism evidence="4 5">
    <name type="scientific">Cuscuta epithymum</name>
    <dbReference type="NCBI Taxonomy" id="186058"/>
    <lineage>
        <taxon>Eukaryota</taxon>
        <taxon>Viridiplantae</taxon>
        <taxon>Streptophyta</taxon>
        <taxon>Embryophyta</taxon>
        <taxon>Tracheophyta</taxon>
        <taxon>Spermatophyta</taxon>
        <taxon>Magnoliopsida</taxon>
        <taxon>eudicotyledons</taxon>
        <taxon>Gunneridae</taxon>
        <taxon>Pentapetalae</taxon>
        <taxon>asterids</taxon>
        <taxon>lamiids</taxon>
        <taxon>Solanales</taxon>
        <taxon>Convolvulaceae</taxon>
        <taxon>Cuscuteae</taxon>
        <taxon>Cuscuta</taxon>
        <taxon>Cuscuta subgen. Cuscuta</taxon>
    </lineage>
</organism>
<keyword evidence="1" id="KW-0175">Coiled coil</keyword>
<comment type="caution">
    <text evidence="4">The sequence shown here is derived from an EMBL/GenBank/DDBJ whole genome shotgun (WGS) entry which is preliminary data.</text>
</comment>
<feature type="compositionally biased region" description="Polar residues" evidence="2">
    <location>
        <begin position="142"/>
        <end position="151"/>
    </location>
</feature>